<comment type="subcellular location">
    <subcellularLocation>
        <location evidence="1">Membrane</location>
        <topology evidence="1">Multi-pass membrane protein</topology>
    </subcellularLocation>
</comment>
<evidence type="ECO:0000256" key="3">
    <source>
        <dbReference type="ARBA" id="ARBA00022989"/>
    </source>
</evidence>
<keyword evidence="4" id="KW-0472">Membrane</keyword>
<feature type="region of interest" description="Disordered" evidence="5">
    <location>
        <begin position="237"/>
        <end position="262"/>
    </location>
</feature>
<proteinExistence type="predicted"/>
<keyword evidence="3" id="KW-1133">Transmembrane helix</keyword>
<dbReference type="Pfam" id="PF07681">
    <property type="entry name" value="DoxX"/>
    <property type="match status" value="1"/>
</dbReference>
<feature type="compositionally biased region" description="Basic residues" evidence="5">
    <location>
        <begin position="241"/>
        <end position="254"/>
    </location>
</feature>
<gene>
    <name evidence="6" type="ORF">SacazDRAFT_02688</name>
</gene>
<sequence length="262" mass="26747">MILRRVARPLLASIFIMGGVNMLRQKEGHIAVAKPFLDKAAEKTVRRKAGESAESAGSLPGDPVTMVQVDAAVKIAAGAMLSLGVLPRVASAMLLTSLVPTTLAAHAFWEEKDPEKRQEQLIEFLKNAGLAGGLLLAVVDTGGKPSLGWRARHAAEGATHQVQGAAGAMQRKAGMAATRTSLATEKAAAKAAKVGTVAGAKAGKASGMVAGTAKGKGKAAKAAKKAAKGMALPTSAAAVKKTAKGKGRDKHGKQAWKASLTH</sequence>
<name>H8GA83_9PSEU</name>
<keyword evidence="2" id="KW-0812">Transmembrane</keyword>
<organism evidence="6 7">
    <name type="scientific">Saccharomonospora azurea NA-128</name>
    <dbReference type="NCBI Taxonomy" id="882081"/>
    <lineage>
        <taxon>Bacteria</taxon>
        <taxon>Bacillati</taxon>
        <taxon>Actinomycetota</taxon>
        <taxon>Actinomycetes</taxon>
        <taxon>Pseudonocardiales</taxon>
        <taxon>Pseudonocardiaceae</taxon>
        <taxon>Saccharomonospora</taxon>
    </lineage>
</organism>
<dbReference type="OrthoDB" id="329282at2"/>
<dbReference type="HOGENOM" id="CLU_058421_1_2_11"/>
<dbReference type="AlphaFoldDB" id="H8GA83"/>
<dbReference type="RefSeq" id="WP_005442374.1">
    <property type="nucleotide sequence ID" value="NZ_CM001466.1"/>
</dbReference>
<accession>H8GA83</accession>
<dbReference type="EMBL" id="CM001466">
    <property type="protein sequence ID" value="EHY89580.1"/>
    <property type="molecule type" value="Genomic_DNA"/>
</dbReference>
<keyword evidence="7" id="KW-1185">Reference proteome</keyword>
<evidence type="ECO:0000256" key="5">
    <source>
        <dbReference type="SAM" id="MobiDB-lite"/>
    </source>
</evidence>
<dbReference type="InterPro" id="IPR032808">
    <property type="entry name" value="DoxX"/>
</dbReference>
<protein>
    <submittedName>
        <fullName evidence="6">Membrane protein</fullName>
    </submittedName>
</protein>
<dbReference type="GO" id="GO:0016020">
    <property type="term" value="C:membrane"/>
    <property type="evidence" value="ECO:0007669"/>
    <property type="project" value="UniProtKB-SubCell"/>
</dbReference>
<evidence type="ECO:0000256" key="4">
    <source>
        <dbReference type="ARBA" id="ARBA00023136"/>
    </source>
</evidence>
<evidence type="ECO:0000256" key="2">
    <source>
        <dbReference type="ARBA" id="ARBA00022692"/>
    </source>
</evidence>
<evidence type="ECO:0000313" key="6">
    <source>
        <dbReference type="EMBL" id="EHY89580.1"/>
    </source>
</evidence>
<dbReference type="Proteomes" id="UP000004705">
    <property type="component" value="Chromosome"/>
</dbReference>
<reference evidence="6 7" key="1">
    <citation type="journal article" date="2012" name="Stand. Genomic Sci.">
        <title>Genome sequence of the soil bacterium Saccharomonospora azurea type strain (NA-128(T)).</title>
        <authorList>
            <person name="Klenk H.P."/>
            <person name="Held B."/>
            <person name="Lucas S."/>
            <person name="Lapidus A."/>
            <person name="Copeland A."/>
            <person name="Hammon N."/>
            <person name="Pitluck S."/>
            <person name="Goodwin L.A."/>
            <person name="Han C."/>
            <person name="Tapia R."/>
            <person name="Brambilla E.M."/>
            <person name="Potter G."/>
            <person name="Land M."/>
            <person name="Ivanova N."/>
            <person name="Rohde M."/>
            <person name="Goker M."/>
            <person name="Detter J.C."/>
            <person name="Kyrpides N.C."/>
            <person name="Woyke T."/>
        </authorList>
    </citation>
    <scope>NUCLEOTIDE SEQUENCE [LARGE SCALE GENOMIC DNA]</scope>
    <source>
        <strain evidence="6 7">NA-128</strain>
    </source>
</reference>
<evidence type="ECO:0000313" key="7">
    <source>
        <dbReference type="Proteomes" id="UP000004705"/>
    </source>
</evidence>
<evidence type="ECO:0000256" key="1">
    <source>
        <dbReference type="ARBA" id="ARBA00004141"/>
    </source>
</evidence>